<keyword evidence="2 4" id="KW-0863">Zinc-finger</keyword>
<protein>
    <submittedName>
        <fullName evidence="6">MYND-type domain-containing protein</fullName>
    </submittedName>
</protein>
<dbReference type="AlphaFoldDB" id="A0AAW0A8J4"/>
<dbReference type="SUPFAM" id="SSF144232">
    <property type="entry name" value="HIT/MYND zinc finger-like"/>
    <property type="match status" value="1"/>
</dbReference>
<dbReference type="PROSITE" id="PS50865">
    <property type="entry name" value="ZF_MYND_2"/>
    <property type="match status" value="1"/>
</dbReference>
<dbReference type="GO" id="GO:0008270">
    <property type="term" value="F:zinc ion binding"/>
    <property type="evidence" value="ECO:0007669"/>
    <property type="project" value="UniProtKB-KW"/>
</dbReference>
<accession>A0AAW0A8J4</accession>
<evidence type="ECO:0000256" key="4">
    <source>
        <dbReference type="PROSITE-ProRule" id="PRU00134"/>
    </source>
</evidence>
<keyword evidence="7" id="KW-1185">Reference proteome</keyword>
<dbReference type="Pfam" id="PF01753">
    <property type="entry name" value="zf-MYND"/>
    <property type="match status" value="1"/>
</dbReference>
<feature type="domain" description="MYND-type" evidence="5">
    <location>
        <begin position="269"/>
        <end position="317"/>
    </location>
</feature>
<name>A0AAW0A8J4_9AGAR</name>
<evidence type="ECO:0000313" key="7">
    <source>
        <dbReference type="Proteomes" id="UP001362999"/>
    </source>
</evidence>
<reference evidence="6 7" key="1">
    <citation type="journal article" date="2024" name="J Genomics">
        <title>Draft genome sequencing and assembly of Favolaschia claudopus CIRM-BRFM 2984 isolated from oak limbs.</title>
        <authorList>
            <person name="Navarro D."/>
            <person name="Drula E."/>
            <person name="Chaduli D."/>
            <person name="Cazenave R."/>
            <person name="Ahrendt S."/>
            <person name="Wang J."/>
            <person name="Lipzen A."/>
            <person name="Daum C."/>
            <person name="Barry K."/>
            <person name="Grigoriev I.V."/>
            <person name="Favel A."/>
            <person name="Rosso M.N."/>
            <person name="Martin F."/>
        </authorList>
    </citation>
    <scope>NUCLEOTIDE SEQUENCE [LARGE SCALE GENOMIC DNA]</scope>
    <source>
        <strain evidence="6 7">CIRM-BRFM 2984</strain>
    </source>
</reference>
<evidence type="ECO:0000259" key="5">
    <source>
        <dbReference type="PROSITE" id="PS50865"/>
    </source>
</evidence>
<dbReference type="Gene3D" id="6.10.140.2220">
    <property type="match status" value="1"/>
</dbReference>
<gene>
    <name evidence="6" type="ORF">R3P38DRAFT_2647876</name>
</gene>
<evidence type="ECO:0000256" key="1">
    <source>
        <dbReference type="ARBA" id="ARBA00022723"/>
    </source>
</evidence>
<dbReference type="EMBL" id="JAWWNJ010000079">
    <property type="protein sequence ID" value="KAK7002194.1"/>
    <property type="molecule type" value="Genomic_DNA"/>
</dbReference>
<dbReference type="InterPro" id="IPR002893">
    <property type="entry name" value="Znf_MYND"/>
</dbReference>
<keyword evidence="1" id="KW-0479">Metal-binding</keyword>
<evidence type="ECO:0000256" key="2">
    <source>
        <dbReference type="ARBA" id="ARBA00022771"/>
    </source>
</evidence>
<evidence type="ECO:0000313" key="6">
    <source>
        <dbReference type="EMBL" id="KAK7002194.1"/>
    </source>
</evidence>
<evidence type="ECO:0000256" key="3">
    <source>
        <dbReference type="ARBA" id="ARBA00022833"/>
    </source>
</evidence>
<comment type="caution">
    <text evidence="6">The sequence shown here is derived from an EMBL/GenBank/DDBJ whole genome shotgun (WGS) entry which is preliminary data.</text>
</comment>
<sequence length="480" mass="54613">MSLDPLACDAQRDPEQWDRVWEARLSILSQRSVLLQTLSSEFREEVQDTEWVLDHNLNGYQFLLRQTCEVQRMMSYDALVHLVHDDFEKKWKRAKPHERGKHVLGALAAICSVAKDLNDARAYCPELRSTSLQSDGDAFLRLLRSAMLEETTVVPGQPRYVAHSDWDDWTAMQQALIQSEAEKVVLARMMAVRTKLICHILYFTMTTFLGHDPRPLVTTLEKRKLPPDYWRLNPNIIESIGYEAAKADAKANKADFFSRRGQERAVCSYIGCGKTAAEGSVKYPRCGRCFDKMKRQVSYCSRECQLADWKAGHKAVCGKPLDFDTVSQAVEHPLHGVAATLQSRIGPPQNGFKRPLALTAQIAQLDMAPEIEYILYNADNEVELFTIEDTFVRERFRQVRDVALTRGDPEHVGKIAHWMCMMYQKGGYDDDDISPDSIADQLGREFGLDVHGLVYAANRLQEVDPQHRPPLFQQGTPANP</sequence>
<organism evidence="6 7">
    <name type="scientific">Favolaschia claudopus</name>
    <dbReference type="NCBI Taxonomy" id="2862362"/>
    <lineage>
        <taxon>Eukaryota</taxon>
        <taxon>Fungi</taxon>
        <taxon>Dikarya</taxon>
        <taxon>Basidiomycota</taxon>
        <taxon>Agaricomycotina</taxon>
        <taxon>Agaricomycetes</taxon>
        <taxon>Agaricomycetidae</taxon>
        <taxon>Agaricales</taxon>
        <taxon>Marasmiineae</taxon>
        <taxon>Mycenaceae</taxon>
        <taxon>Favolaschia</taxon>
    </lineage>
</organism>
<proteinExistence type="predicted"/>
<dbReference type="Proteomes" id="UP001362999">
    <property type="component" value="Unassembled WGS sequence"/>
</dbReference>
<keyword evidence="3" id="KW-0862">Zinc</keyword>